<protein>
    <recommendedName>
        <fullName evidence="7">Flagellar assembly protein FliH</fullName>
    </recommendedName>
</protein>
<dbReference type="InterPro" id="IPR018035">
    <property type="entry name" value="Flagellar_FliH/T3SS_HrpE"/>
</dbReference>
<keyword evidence="6" id="KW-1006">Bacterial flagellum protein export</keyword>
<comment type="similarity">
    <text evidence="2">Belongs to the FliH family.</text>
</comment>
<proteinExistence type="inferred from homology"/>
<evidence type="ECO:0000256" key="6">
    <source>
        <dbReference type="ARBA" id="ARBA00023225"/>
    </source>
</evidence>
<dbReference type="Pfam" id="PF02108">
    <property type="entry name" value="FliH"/>
    <property type="match status" value="1"/>
</dbReference>
<keyword evidence="10" id="KW-0969">Cilium</keyword>
<keyword evidence="11" id="KW-1185">Reference proteome</keyword>
<feature type="domain" description="Flagellar assembly protein FliH/Type III secretion system HrpE" evidence="9">
    <location>
        <begin position="117"/>
        <end position="239"/>
    </location>
</feature>
<evidence type="ECO:0000256" key="3">
    <source>
        <dbReference type="ARBA" id="ARBA00022448"/>
    </source>
</evidence>
<dbReference type="EMBL" id="JBBAXC010000002">
    <property type="protein sequence ID" value="MEI5906172.1"/>
    <property type="molecule type" value="Genomic_DNA"/>
</dbReference>
<dbReference type="NCBIfam" id="TIGR03825">
    <property type="entry name" value="FliH_bacil"/>
    <property type="match status" value="1"/>
</dbReference>
<organism evidence="10 11">
    <name type="scientific">Bacillus spongiae</name>
    <dbReference type="NCBI Taxonomy" id="2683610"/>
    <lineage>
        <taxon>Bacteria</taxon>
        <taxon>Bacillati</taxon>
        <taxon>Bacillota</taxon>
        <taxon>Bacilli</taxon>
        <taxon>Bacillales</taxon>
        <taxon>Bacillaceae</taxon>
        <taxon>Bacillus</taxon>
    </lineage>
</organism>
<keyword evidence="10" id="KW-0966">Cell projection</keyword>
<evidence type="ECO:0000313" key="11">
    <source>
        <dbReference type="Proteomes" id="UP001312865"/>
    </source>
</evidence>
<dbReference type="InterPro" id="IPR051472">
    <property type="entry name" value="T3SS_Stator/FliH"/>
</dbReference>
<evidence type="ECO:0000256" key="7">
    <source>
        <dbReference type="NCBIfam" id="TIGR03825"/>
    </source>
</evidence>
<evidence type="ECO:0000313" key="10">
    <source>
        <dbReference type="EMBL" id="MEI5906172.1"/>
    </source>
</evidence>
<dbReference type="RefSeq" id="WP_336585590.1">
    <property type="nucleotide sequence ID" value="NZ_JBBAXC010000002.1"/>
</dbReference>
<gene>
    <name evidence="10" type="primary">fliH</name>
    <name evidence="10" type="ORF">WAK64_03685</name>
</gene>
<evidence type="ECO:0000256" key="5">
    <source>
        <dbReference type="ARBA" id="ARBA00022927"/>
    </source>
</evidence>
<keyword evidence="10" id="KW-0282">Flagellum</keyword>
<keyword evidence="3" id="KW-0813">Transport</keyword>
<dbReference type="PANTHER" id="PTHR34982">
    <property type="entry name" value="YOP PROTEINS TRANSLOCATION PROTEIN L"/>
    <property type="match status" value="1"/>
</dbReference>
<accession>A0ABU8HA89</accession>
<dbReference type="InterPro" id="IPR022524">
    <property type="entry name" value="FliH_Bacilli"/>
</dbReference>
<comment type="function">
    <text evidence="1">Needed for flagellar regrowth and assembly.</text>
</comment>
<evidence type="ECO:0000256" key="8">
    <source>
        <dbReference type="SAM" id="MobiDB-lite"/>
    </source>
</evidence>
<dbReference type="Proteomes" id="UP001312865">
    <property type="component" value="Unassembled WGS sequence"/>
</dbReference>
<evidence type="ECO:0000256" key="4">
    <source>
        <dbReference type="ARBA" id="ARBA00022795"/>
    </source>
</evidence>
<evidence type="ECO:0000256" key="1">
    <source>
        <dbReference type="ARBA" id="ARBA00003041"/>
    </source>
</evidence>
<feature type="region of interest" description="Disordered" evidence="8">
    <location>
        <begin position="1"/>
        <end position="36"/>
    </location>
</feature>
<comment type="caution">
    <text evidence="10">The sequence shown here is derived from an EMBL/GenBank/DDBJ whole genome shotgun (WGS) entry which is preliminary data.</text>
</comment>
<keyword evidence="5" id="KW-0653">Protein transport</keyword>
<sequence length="251" mass="29158">MSRIFKSRQTSAVGNPSREISLKRFSTTTNEQKEEERKQNHIQLLEEAKQEALRIIEEAESHKLTIINEVNTQKQEFKSQCELALQQARKEGYDEGFRQGKEESISEYQNLIVEGKQVVESSKVEFRRHIESAEKLILKTAIKCAERILGKKLKEDPKTFVSIVKRGLKEAVELKEVQIHVHPSNHDLLTEYDEEIRRIIAPNAHYYLYPNEDISETECIIESNQGRIIVSLDSQLQQLQIKLMELLEGEQ</sequence>
<evidence type="ECO:0000256" key="2">
    <source>
        <dbReference type="ARBA" id="ARBA00006602"/>
    </source>
</evidence>
<reference evidence="10 11" key="1">
    <citation type="journal article" date="2018" name="J. Microbiol.">
        <title>Bacillus spongiae sp. nov., isolated from sponge of Jeju Island.</title>
        <authorList>
            <person name="Lee G.E."/>
            <person name="Im W.T."/>
            <person name="Park J.S."/>
        </authorList>
    </citation>
    <scope>NUCLEOTIDE SEQUENCE [LARGE SCALE GENOMIC DNA]</scope>
    <source>
        <strain evidence="10 11">135PIL107-10</strain>
    </source>
</reference>
<keyword evidence="4" id="KW-1005">Bacterial flagellum biogenesis</keyword>
<evidence type="ECO:0000259" key="9">
    <source>
        <dbReference type="Pfam" id="PF02108"/>
    </source>
</evidence>
<dbReference type="PANTHER" id="PTHR34982:SF1">
    <property type="entry name" value="FLAGELLAR ASSEMBLY PROTEIN FLIH"/>
    <property type="match status" value="1"/>
</dbReference>
<name>A0ABU8HA89_9BACI</name>